<dbReference type="InterPro" id="IPR044068">
    <property type="entry name" value="CB"/>
</dbReference>
<evidence type="ECO:0000256" key="4">
    <source>
        <dbReference type="PROSITE-ProRule" id="PRU01248"/>
    </source>
</evidence>
<keyword evidence="1" id="KW-0229">DNA integration</keyword>
<evidence type="ECO:0000313" key="8">
    <source>
        <dbReference type="Proteomes" id="UP001149140"/>
    </source>
</evidence>
<accession>A0A9X3MU90</accession>
<keyword evidence="3" id="KW-0233">DNA recombination</keyword>
<dbReference type="InterPro" id="IPR010998">
    <property type="entry name" value="Integrase_recombinase_N"/>
</dbReference>
<proteinExistence type="predicted"/>
<dbReference type="InterPro" id="IPR052925">
    <property type="entry name" value="Phage_Integrase-like_Recomb"/>
</dbReference>
<dbReference type="GO" id="GO:0003677">
    <property type="term" value="F:DNA binding"/>
    <property type="evidence" value="ECO:0007669"/>
    <property type="project" value="UniProtKB-UniRule"/>
</dbReference>
<evidence type="ECO:0000259" key="6">
    <source>
        <dbReference type="PROSITE" id="PS51900"/>
    </source>
</evidence>
<evidence type="ECO:0000256" key="2">
    <source>
        <dbReference type="ARBA" id="ARBA00023125"/>
    </source>
</evidence>
<dbReference type="InterPro" id="IPR002104">
    <property type="entry name" value="Integrase_catalytic"/>
</dbReference>
<dbReference type="PANTHER" id="PTHR34605">
    <property type="entry name" value="PHAGE_INTEGRASE DOMAIN-CONTAINING PROTEIN"/>
    <property type="match status" value="1"/>
</dbReference>
<dbReference type="Pfam" id="PF00589">
    <property type="entry name" value="Phage_integrase"/>
    <property type="match status" value="1"/>
</dbReference>
<dbReference type="InterPro" id="IPR011010">
    <property type="entry name" value="DNA_brk_join_enz"/>
</dbReference>
<dbReference type="AlphaFoldDB" id="A0A9X3MU90"/>
<feature type="domain" description="Tyr recombinase" evidence="5">
    <location>
        <begin position="136"/>
        <end position="335"/>
    </location>
</feature>
<feature type="domain" description="Core-binding (CB)" evidence="6">
    <location>
        <begin position="31"/>
        <end position="113"/>
    </location>
</feature>
<evidence type="ECO:0000256" key="3">
    <source>
        <dbReference type="ARBA" id="ARBA00023172"/>
    </source>
</evidence>
<keyword evidence="2 4" id="KW-0238">DNA-binding</keyword>
<dbReference type="GO" id="GO:0006310">
    <property type="term" value="P:DNA recombination"/>
    <property type="evidence" value="ECO:0007669"/>
    <property type="project" value="UniProtKB-KW"/>
</dbReference>
<dbReference type="PANTHER" id="PTHR34605:SF3">
    <property type="entry name" value="P CELL-TYPE AGGLUTINATION PROTEIN MAP4-LIKE-RELATED"/>
    <property type="match status" value="1"/>
</dbReference>
<dbReference type="PROSITE" id="PS51898">
    <property type="entry name" value="TYR_RECOMBINASE"/>
    <property type="match status" value="1"/>
</dbReference>
<dbReference type="SUPFAM" id="SSF47823">
    <property type="entry name" value="lambda integrase-like, N-terminal domain"/>
    <property type="match status" value="1"/>
</dbReference>
<evidence type="ECO:0000259" key="5">
    <source>
        <dbReference type="PROSITE" id="PS51898"/>
    </source>
</evidence>
<dbReference type="RefSeq" id="WP_270042389.1">
    <property type="nucleotide sequence ID" value="NZ_JAPDOD010000023.1"/>
</dbReference>
<dbReference type="SUPFAM" id="SSF56349">
    <property type="entry name" value="DNA breaking-rejoining enzymes"/>
    <property type="match status" value="1"/>
</dbReference>
<gene>
    <name evidence="7" type="ORF">OM076_22925</name>
</gene>
<dbReference type="GO" id="GO:0015074">
    <property type="term" value="P:DNA integration"/>
    <property type="evidence" value="ECO:0007669"/>
    <property type="project" value="UniProtKB-KW"/>
</dbReference>
<dbReference type="Proteomes" id="UP001149140">
    <property type="component" value="Unassembled WGS sequence"/>
</dbReference>
<dbReference type="CDD" id="cd00799">
    <property type="entry name" value="INT_Cre_C"/>
    <property type="match status" value="1"/>
</dbReference>
<evidence type="ECO:0000313" key="7">
    <source>
        <dbReference type="EMBL" id="MDA0163146.1"/>
    </source>
</evidence>
<dbReference type="InterPro" id="IPR013762">
    <property type="entry name" value="Integrase-like_cat_sf"/>
</dbReference>
<keyword evidence="8" id="KW-1185">Reference proteome</keyword>
<dbReference type="PROSITE" id="PS51900">
    <property type="entry name" value="CB"/>
    <property type="match status" value="1"/>
</dbReference>
<name>A0A9X3MU90_9ACTN</name>
<evidence type="ECO:0000256" key="1">
    <source>
        <dbReference type="ARBA" id="ARBA00022908"/>
    </source>
</evidence>
<dbReference type="Gene3D" id="1.10.443.10">
    <property type="entry name" value="Intergrase catalytic core"/>
    <property type="match status" value="1"/>
</dbReference>
<dbReference type="EMBL" id="JAPDOD010000023">
    <property type="protein sequence ID" value="MDA0163146.1"/>
    <property type="molecule type" value="Genomic_DNA"/>
</dbReference>
<organism evidence="7 8">
    <name type="scientific">Solirubrobacter ginsenosidimutans</name>
    <dbReference type="NCBI Taxonomy" id="490573"/>
    <lineage>
        <taxon>Bacteria</taxon>
        <taxon>Bacillati</taxon>
        <taxon>Actinomycetota</taxon>
        <taxon>Thermoleophilia</taxon>
        <taxon>Solirubrobacterales</taxon>
        <taxon>Solirubrobacteraceae</taxon>
        <taxon>Solirubrobacter</taxon>
    </lineage>
</organism>
<protein>
    <submittedName>
        <fullName evidence="7">Tyrosine-type recombinase/integrase</fullName>
    </submittedName>
</protein>
<reference evidence="7" key="1">
    <citation type="submission" date="2022-10" db="EMBL/GenBank/DDBJ databases">
        <title>The WGS of Solirubrobacter ginsenosidimutans DSM 21036.</title>
        <authorList>
            <person name="Jiang Z."/>
        </authorList>
    </citation>
    <scope>NUCLEOTIDE SEQUENCE</scope>
    <source>
        <strain evidence="7">DSM 21036</strain>
    </source>
</reference>
<dbReference type="InterPro" id="IPR004107">
    <property type="entry name" value="Integrase_SAM-like_N"/>
</dbReference>
<dbReference type="Gene3D" id="1.10.150.130">
    <property type="match status" value="1"/>
</dbReference>
<sequence length="337" mass="35900">MTTELDVAAALGDEPGVLPAVAVDADGGALAPLAELAERARSYARGSKAANTLRAYESDLRHFGAWCDARALTAFPAEPETVALYLVDHAERLAVSTLRRRLAAISEAHQAARFSNPTVDSAVRVTWAGIRRAHGTAPDAKEAAVTEVVAAMVAPLGERLIDVRDRAVLLVGFAGALRRSELSGLDVGDVVETGEGLKITVARSKTDQEAEGHTIGITYGSNPPTCPVRAWRAWLEAAEIEDGPAFRRLPHGRTTPDRIAGDGIARMVKRRAVAAGYAPELFSGHSLRSGFATTAARAGVAEHRIMRQGRWTTSQAMRGYIHEGELFVDNPSAKLGL</sequence>
<comment type="caution">
    <text evidence="7">The sequence shown here is derived from an EMBL/GenBank/DDBJ whole genome shotgun (WGS) entry which is preliminary data.</text>
</comment>
<dbReference type="Pfam" id="PF02899">
    <property type="entry name" value="Phage_int_SAM_1"/>
    <property type="match status" value="1"/>
</dbReference>